<organism evidence="1 2">
    <name type="scientific">Neomesorhizobium albiziae</name>
    <dbReference type="NCBI Taxonomy" id="335020"/>
    <lineage>
        <taxon>Bacteria</taxon>
        <taxon>Pseudomonadati</taxon>
        <taxon>Pseudomonadota</taxon>
        <taxon>Alphaproteobacteria</taxon>
        <taxon>Hyphomicrobiales</taxon>
        <taxon>Phyllobacteriaceae</taxon>
        <taxon>Neomesorhizobium</taxon>
    </lineage>
</organism>
<gene>
    <name evidence="1" type="ORF">SAMN04488498_108100</name>
</gene>
<dbReference type="AlphaFoldDB" id="A0A1I4AJ09"/>
<sequence length="43" mass="4440">MFGGIDAASNIVPISLARAVQVRLDQLLKGPTFALPAAFNANA</sequence>
<keyword evidence="2" id="KW-1185">Reference proteome</keyword>
<reference evidence="1 2" key="1">
    <citation type="submission" date="2016-10" db="EMBL/GenBank/DDBJ databases">
        <authorList>
            <person name="Varghese N."/>
            <person name="Submissions S."/>
        </authorList>
    </citation>
    <scope>NUCLEOTIDE SEQUENCE [LARGE SCALE GENOMIC DNA]</scope>
    <source>
        <strain evidence="1 2">DSM 21822</strain>
    </source>
</reference>
<evidence type="ECO:0000313" key="2">
    <source>
        <dbReference type="Proteomes" id="UP000323300"/>
    </source>
</evidence>
<dbReference type="Proteomes" id="UP000323300">
    <property type="component" value="Unassembled WGS sequence"/>
</dbReference>
<proteinExistence type="predicted"/>
<accession>A0A1I4AJ09</accession>
<dbReference type="EMBL" id="FOSL01000008">
    <property type="protein sequence ID" value="SFK56344.1"/>
    <property type="molecule type" value="Genomic_DNA"/>
</dbReference>
<evidence type="ECO:0000313" key="1">
    <source>
        <dbReference type="EMBL" id="SFK56344.1"/>
    </source>
</evidence>
<protein>
    <submittedName>
        <fullName evidence="1">Uncharacterized protein</fullName>
    </submittedName>
</protein>
<name>A0A1I4AJ09_9HYPH</name>